<dbReference type="Gene3D" id="3.40.960.10">
    <property type="entry name" value="VSR Endonuclease"/>
    <property type="match status" value="1"/>
</dbReference>
<accession>A0A2T0UQT4</accession>
<evidence type="ECO:0000313" key="1">
    <source>
        <dbReference type="EMBL" id="PRY60228.1"/>
    </source>
</evidence>
<dbReference type="EMBL" id="PVTI01000007">
    <property type="protein sequence ID" value="PRY60228.1"/>
    <property type="molecule type" value="Genomic_DNA"/>
</dbReference>
<protein>
    <recommendedName>
        <fullName evidence="3">Very-short-patch-repair endonuclease</fullName>
    </recommendedName>
</protein>
<name>A0A2T0UQT4_9MICO</name>
<evidence type="ECO:0008006" key="3">
    <source>
        <dbReference type="Google" id="ProtNLM"/>
    </source>
</evidence>
<evidence type="ECO:0000313" key="2">
    <source>
        <dbReference type="Proteomes" id="UP000237822"/>
    </source>
</evidence>
<sequence length="287" mass="31015">MLTEVWGEADAMARLILRTRAVMIGRPGAIAAGPSAVALHGLELWGVSMDKVTLHGDVNRVRTHTGLTLLPHLRLPEAQPPSDHVPTEAVLDERAGVVTSVDGVRAVSVAYAVVQLCVSSGHVVGLVTLDAALHRKVTTLDEVNSAVASGLVPATPRQAWHLQQLVKRADPKCESPGETRTRLLLQDLGYAPRSQVALSDVNGFVARVDFFVDNKIVVEFDGSVKYEGAEGRAALVAEKRREDRLRAMGLIVVRLVWSDLENPERVAEKMRQARAQIARQGAGRTAS</sequence>
<gene>
    <name evidence="1" type="ORF">BCF74_10714</name>
</gene>
<proteinExistence type="predicted"/>
<dbReference type="Proteomes" id="UP000237822">
    <property type="component" value="Unassembled WGS sequence"/>
</dbReference>
<reference evidence="1 2" key="1">
    <citation type="submission" date="2018-03" db="EMBL/GenBank/DDBJ databases">
        <title>Genomic Encyclopedia of Archaeal and Bacterial Type Strains, Phase II (KMG-II): from individual species to whole genera.</title>
        <authorList>
            <person name="Goeker M."/>
        </authorList>
    </citation>
    <scope>NUCLEOTIDE SEQUENCE [LARGE SCALE GENOMIC DNA]</scope>
    <source>
        <strain evidence="1 2">ATCC BAA-1496</strain>
    </source>
</reference>
<comment type="caution">
    <text evidence="1">The sequence shown here is derived from an EMBL/GenBank/DDBJ whole genome shotgun (WGS) entry which is preliminary data.</text>
</comment>
<dbReference type="AlphaFoldDB" id="A0A2T0UQT4"/>
<keyword evidence="2" id="KW-1185">Reference proteome</keyword>
<organism evidence="1 2">
    <name type="scientific">Knoellia remsis</name>
    <dbReference type="NCBI Taxonomy" id="407159"/>
    <lineage>
        <taxon>Bacteria</taxon>
        <taxon>Bacillati</taxon>
        <taxon>Actinomycetota</taxon>
        <taxon>Actinomycetes</taxon>
        <taxon>Micrococcales</taxon>
        <taxon>Intrasporangiaceae</taxon>
        <taxon>Knoellia</taxon>
    </lineage>
</organism>